<keyword evidence="1" id="KW-0969">Cilium</keyword>
<dbReference type="Pfam" id="PF24110">
    <property type="entry name" value="DUF7385"/>
    <property type="match status" value="1"/>
</dbReference>
<protein>
    <submittedName>
        <fullName evidence="1">Flagella cluster protein</fullName>
    </submittedName>
</protein>
<evidence type="ECO:0000313" key="2">
    <source>
        <dbReference type="Proteomes" id="UP000318864"/>
    </source>
</evidence>
<dbReference type="OrthoDB" id="191000at2157"/>
<proteinExistence type="predicted"/>
<name>A0A4S3TLU2_9EURY</name>
<comment type="caution">
    <text evidence="1">The sequence shown here is derived from an EMBL/GenBank/DDBJ whole genome shotgun (WGS) entry which is preliminary data.</text>
</comment>
<dbReference type="EMBL" id="RBZW01000058">
    <property type="protein sequence ID" value="THE63598.1"/>
    <property type="molecule type" value="Genomic_DNA"/>
</dbReference>
<keyword evidence="2" id="KW-1185">Reference proteome</keyword>
<gene>
    <name evidence="1" type="ORF">D8Y22_17420</name>
</gene>
<reference evidence="1 2" key="1">
    <citation type="submission" date="2018-10" db="EMBL/GenBank/DDBJ databases">
        <title>Natronolimnobius sp. XQ-INN 246 isolated from Inner Mongolia Autonomous Region of China.</title>
        <authorList>
            <person name="Xue Q."/>
        </authorList>
    </citation>
    <scope>NUCLEOTIDE SEQUENCE [LARGE SCALE GENOMIC DNA]</scope>
    <source>
        <strain evidence="1 2">XQ-INN 246</strain>
    </source>
</reference>
<dbReference type="AlphaFoldDB" id="A0A4S3TLU2"/>
<organism evidence="1 2">
    <name type="scientific">Salinadaptatus halalkaliphilus</name>
    <dbReference type="NCBI Taxonomy" id="2419781"/>
    <lineage>
        <taxon>Archaea</taxon>
        <taxon>Methanobacteriati</taxon>
        <taxon>Methanobacteriota</taxon>
        <taxon>Stenosarchaea group</taxon>
        <taxon>Halobacteria</taxon>
        <taxon>Halobacteriales</taxon>
        <taxon>Natrialbaceae</taxon>
        <taxon>Salinadaptatus</taxon>
    </lineage>
</organism>
<accession>A0A4S3TLU2</accession>
<sequence>MDADFDVHDHRHQLKQLQDSGETAVFENRDGLTCPACSREFERLMLVEPRQYSVPSNAGSPFCLLRRDDDLVLFRH</sequence>
<dbReference type="Proteomes" id="UP000318864">
    <property type="component" value="Unassembled WGS sequence"/>
</dbReference>
<dbReference type="InterPro" id="IPR055809">
    <property type="entry name" value="DUF7385"/>
</dbReference>
<evidence type="ECO:0000313" key="1">
    <source>
        <dbReference type="EMBL" id="THE63598.1"/>
    </source>
</evidence>
<keyword evidence="1" id="KW-0966">Cell projection</keyword>
<dbReference type="RefSeq" id="WP_141465943.1">
    <property type="nucleotide sequence ID" value="NZ_RBZW01000058.1"/>
</dbReference>
<keyword evidence="1" id="KW-0282">Flagellum</keyword>